<protein>
    <recommendedName>
        <fullName evidence="2">Sel1 repeat family protein</fullName>
    </recommendedName>
</protein>
<dbReference type="AlphaFoldDB" id="A0AA91J9I9"/>
<gene>
    <name evidence="1" type="ORF">A9299_10860</name>
</gene>
<comment type="caution">
    <text evidence="1">The sequence shown here is derived from an EMBL/GenBank/DDBJ whole genome shotgun (WGS) entry which is preliminary data.</text>
</comment>
<evidence type="ECO:0000313" key="1">
    <source>
        <dbReference type="EMBL" id="OBX63251.1"/>
    </source>
</evidence>
<dbReference type="Pfam" id="PF08238">
    <property type="entry name" value="Sel1"/>
    <property type="match status" value="7"/>
</dbReference>
<evidence type="ECO:0008006" key="2">
    <source>
        <dbReference type="Google" id="ProtNLM"/>
    </source>
</evidence>
<proteinExistence type="predicted"/>
<accession>A0AA91J9I9</accession>
<dbReference type="PANTHER" id="PTHR45011">
    <property type="entry name" value="DAP3-BINDING CELL DEATH ENHANCER 1"/>
    <property type="match status" value="1"/>
</dbReference>
<sequence length="424" mass="46241">MTSTSEYEQQAQAFSQSYQLAQTGDAEAQYQTGLYYAQGIGVAQNYRSAGFYWLNAAKQSHLAAQTYLGLLFEQGLGYQQDLNKAIHCYQTASELGFTEAKVRLAMLYLTGKGLAQDSKKAILLFIQAAEQGEAVAQYNLGIAYERGLGGLKHNDDLAHFWYHQAAYQNHPQAMARLAADKFVQKPIPNTTPASTMPTSTIPENCRVGDNLAHQAASDTTPDFTIDDVFTPPSQPINFDDDDVPVHPDSDAIFARGVAIIQADLKRAFNFFEQAALLGHAKAEYNMGLAFLYGLGGNHVCTETALEWLEKSANQSFRPAYLALGWLYQGGNPYLNDSSDDIGGTIIVDIDNAISQYEMASELGHAQAQYFLANIYASGNGIAADADKASAWLKQSGKHGYAAALNELHPSVPETAHAHNAYHQT</sequence>
<dbReference type="SMART" id="SM00671">
    <property type="entry name" value="SEL1"/>
    <property type="match status" value="8"/>
</dbReference>
<organism evidence="1">
    <name type="scientific">Faucicola osloensis</name>
    <name type="common">Moraxella osloensis</name>
    <dbReference type="NCBI Taxonomy" id="34062"/>
    <lineage>
        <taxon>Bacteria</taxon>
        <taxon>Pseudomonadati</taxon>
        <taxon>Pseudomonadota</taxon>
        <taxon>Gammaproteobacteria</taxon>
        <taxon>Moraxellales</taxon>
        <taxon>Moraxellaceae</taxon>
        <taxon>Faucicola</taxon>
    </lineage>
</organism>
<dbReference type="Gene3D" id="1.25.40.10">
    <property type="entry name" value="Tetratricopeptide repeat domain"/>
    <property type="match status" value="2"/>
</dbReference>
<reference evidence="1" key="1">
    <citation type="submission" date="2016-06" db="EMBL/GenBank/DDBJ databases">
        <title>Draft genome of Moraxella osloensis CCUG 67237.</title>
        <authorList>
            <person name="Salva-Serra F."/>
            <person name="Engstrom-Jakobsson H."/>
            <person name="Thorell K."/>
            <person name="Gonzales-Siles L."/>
            <person name="Karlsson R."/>
            <person name="Boulund F."/>
            <person name="Engstrand L."/>
            <person name="Kristiansson E."/>
            <person name="Moore E."/>
        </authorList>
    </citation>
    <scope>NUCLEOTIDE SEQUENCE [LARGE SCALE GENOMIC DNA]</scope>
    <source>
        <strain evidence="1">CCUG 67237</strain>
    </source>
</reference>
<dbReference type="InterPro" id="IPR006597">
    <property type="entry name" value="Sel1-like"/>
</dbReference>
<name>A0AA91J9I9_FAUOS</name>
<dbReference type="InterPro" id="IPR011990">
    <property type="entry name" value="TPR-like_helical_dom_sf"/>
</dbReference>
<dbReference type="PANTHER" id="PTHR45011:SF1">
    <property type="entry name" value="DAP3-BINDING CELL DEATH ENHANCER 1"/>
    <property type="match status" value="1"/>
</dbReference>
<dbReference type="EMBL" id="LZMT01000026">
    <property type="protein sequence ID" value="OBX63251.1"/>
    <property type="molecule type" value="Genomic_DNA"/>
</dbReference>
<dbReference type="InterPro" id="IPR052748">
    <property type="entry name" value="ISR_Activator"/>
</dbReference>
<dbReference type="SUPFAM" id="SSF81901">
    <property type="entry name" value="HCP-like"/>
    <property type="match status" value="2"/>
</dbReference>